<proteinExistence type="predicted"/>
<evidence type="ECO:0000259" key="1">
    <source>
        <dbReference type="Pfam" id="PF13681"/>
    </source>
</evidence>
<dbReference type="AlphaFoldDB" id="A0A0E2Z5P7"/>
<gene>
    <name evidence="3" type="ORF">IB75_12155</name>
</gene>
<dbReference type="HOGENOM" id="CLU_103317_3_1_6"/>
<evidence type="ECO:0000313" key="3">
    <source>
        <dbReference type="EMBL" id="KFI18810.1"/>
    </source>
</evidence>
<organism evidence="3 4">
    <name type="scientific">Nitrosococcus oceani C-27</name>
    <dbReference type="NCBI Taxonomy" id="314279"/>
    <lineage>
        <taxon>Bacteria</taxon>
        <taxon>Pseudomonadati</taxon>
        <taxon>Pseudomonadota</taxon>
        <taxon>Gammaproteobacteria</taxon>
        <taxon>Chromatiales</taxon>
        <taxon>Chromatiaceae</taxon>
        <taxon>Nitrosococcus</taxon>
    </lineage>
</organism>
<protein>
    <submittedName>
        <fullName evidence="3">Pilus assembly protein PilZ</fullName>
    </submittedName>
</protein>
<dbReference type="OrthoDB" id="5298746at2"/>
<reference evidence="3 4" key="1">
    <citation type="submission" date="2014-07" db="EMBL/GenBank/DDBJ databases">
        <title>Comparative analysis of Nitrosococcus oceani genome inventories of strains from Pacific and Atlantic gyres.</title>
        <authorList>
            <person name="Lim C.K."/>
            <person name="Wang L."/>
            <person name="Sayavedra-Soto L.A."/>
            <person name="Klotz M.G."/>
        </authorList>
    </citation>
    <scope>NUCLEOTIDE SEQUENCE [LARGE SCALE GENOMIC DNA]</scope>
    <source>
        <strain evidence="3 4">C-27</strain>
    </source>
</reference>
<dbReference type="InterPro" id="IPR025746">
    <property type="entry name" value="PilX_N_dom"/>
</dbReference>
<sequence>MKPISIISSSQRGATLIISLLMLLVMTLIGVTATQTTALEEKMAGNLGDQNLAFQAAEAALRAGEGWLGQQTDEPDPQPLGSCGTPPCDLVWQLNLLNGGDFVDINWWKTAGEARIYGNAALAKIKTAPKHFVEYHSFIRNGLTLGKQSDEVGRHVYRVTARGTGGTDQAQAILQTTYTRRF</sequence>
<feature type="domain" description="Type 4 fimbrial biogenesis protein PilX N-terminal" evidence="2">
    <location>
        <begin position="12"/>
        <end position="62"/>
    </location>
</feature>
<accession>A0A0E2Z5P7</accession>
<evidence type="ECO:0000259" key="2">
    <source>
        <dbReference type="Pfam" id="PF14341"/>
    </source>
</evidence>
<dbReference type="Pfam" id="PF14341">
    <property type="entry name" value="PilX_N"/>
    <property type="match status" value="1"/>
</dbReference>
<evidence type="ECO:0000313" key="4">
    <source>
        <dbReference type="Proteomes" id="UP000028839"/>
    </source>
</evidence>
<dbReference type="InterPro" id="IPR025205">
    <property type="entry name" value="PilX/PilW_C"/>
</dbReference>
<dbReference type="Proteomes" id="UP000028839">
    <property type="component" value="Unassembled WGS sequence"/>
</dbReference>
<dbReference type="Pfam" id="PF13681">
    <property type="entry name" value="PilX"/>
    <property type="match status" value="1"/>
</dbReference>
<feature type="domain" description="PilX/PilW C-terminal" evidence="1">
    <location>
        <begin position="81"/>
        <end position="180"/>
    </location>
</feature>
<comment type="caution">
    <text evidence="3">The sequence shown here is derived from an EMBL/GenBank/DDBJ whole genome shotgun (WGS) entry which is preliminary data.</text>
</comment>
<name>A0A0E2Z5P7_9GAMM</name>
<dbReference type="EMBL" id="JPGN01000072">
    <property type="protein sequence ID" value="KFI18810.1"/>
    <property type="molecule type" value="Genomic_DNA"/>
</dbReference>